<organism evidence="3 4">
    <name type="scientific">Streptomyces silvensis</name>
    <dbReference type="NCBI Taxonomy" id="1765722"/>
    <lineage>
        <taxon>Bacteria</taxon>
        <taxon>Bacillati</taxon>
        <taxon>Actinomycetota</taxon>
        <taxon>Actinomycetes</taxon>
        <taxon>Kitasatosporales</taxon>
        <taxon>Streptomycetaceae</taxon>
        <taxon>Streptomyces</taxon>
    </lineage>
</organism>
<feature type="compositionally biased region" description="Basic residues" evidence="1">
    <location>
        <begin position="108"/>
        <end position="124"/>
    </location>
</feature>
<evidence type="ECO:0000313" key="4">
    <source>
        <dbReference type="Proteomes" id="UP000054804"/>
    </source>
</evidence>
<feature type="compositionally biased region" description="Basic residues" evidence="1">
    <location>
        <begin position="250"/>
        <end position="263"/>
    </location>
</feature>
<dbReference type="Proteomes" id="UP000054804">
    <property type="component" value="Unassembled WGS sequence"/>
</dbReference>
<feature type="compositionally biased region" description="Low complexity" evidence="1">
    <location>
        <begin position="204"/>
        <end position="213"/>
    </location>
</feature>
<keyword evidence="2" id="KW-0472">Membrane</keyword>
<dbReference type="STRING" id="1765722.AT728_24160"/>
<feature type="transmembrane region" description="Helical" evidence="2">
    <location>
        <begin position="40"/>
        <end position="65"/>
    </location>
</feature>
<evidence type="ECO:0000256" key="2">
    <source>
        <dbReference type="SAM" id="Phobius"/>
    </source>
</evidence>
<keyword evidence="2" id="KW-1133">Transmembrane helix</keyword>
<dbReference type="EMBL" id="LOCL01000035">
    <property type="protein sequence ID" value="KUF17000.1"/>
    <property type="molecule type" value="Genomic_DNA"/>
</dbReference>
<gene>
    <name evidence="3" type="ORF">AT728_24160</name>
</gene>
<name>A0A0W7X2I9_9ACTN</name>
<feature type="region of interest" description="Disordered" evidence="1">
    <location>
        <begin position="195"/>
        <end position="216"/>
    </location>
</feature>
<comment type="caution">
    <text evidence="3">The sequence shown here is derived from an EMBL/GenBank/DDBJ whole genome shotgun (WGS) entry which is preliminary data.</text>
</comment>
<keyword evidence="2" id="KW-0812">Transmembrane</keyword>
<feature type="region of interest" description="Disordered" evidence="1">
    <location>
        <begin position="108"/>
        <end position="135"/>
    </location>
</feature>
<reference evidence="3 4" key="1">
    <citation type="submission" date="2015-12" db="EMBL/GenBank/DDBJ databases">
        <title>Draft genome sequence of Streptomyces silvensis ATCC 53525, a producer of novel hormone antagonists.</title>
        <authorList>
            <person name="Johnston C.W."/>
            <person name="Li Y."/>
            <person name="Magarvey N.A."/>
        </authorList>
    </citation>
    <scope>NUCLEOTIDE SEQUENCE [LARGE SCALE GENOMIC DNA]</scope>
    <source>
        <strain evidence="3 4">ATCC 53525</strain>
    </source>
</reference>
<feature type="transmembrane region" description="Helical" evidence="2">
    <location>
        <begin position="77"/>
        <end position="98"/>
    </location>
</feature>
<protein>
    <submittedName>
        <fullName evidence="3">Uncharacterized protein</fullName>
    </submittedName>
</protein>
<sequence length="281" mass="27698">MAFSSAMAVVVCFWLLVALGAGRAGSFDEDADLGAVGLGGVPVAVAASLMTVIGWTVSLAGTVAVTRAHWAGLAHAAADVALLATSAAVAWGATYALVRLHAHARTTRTAHARTAHARTTRTARSRGSVPSPGDLVGSVCTIRSERVDTVSGRADVATPAGAVVSVEIRRGGAGSVGVAGPVGPDGSVVGSVRPVSGAGGAGGAQEVESAGSGRPADPMTAGATALLYAYEDSGAFFWAAPCSVALAPGRRRDRCGGARHRRPGGPSAGPAGGTWPQADCA</sequence>
<keyword evidence="4" id="KW-1185">Reference proteome</keyword>
<proteinExistence type="predicted"/>
<accession>A0A0W7X2I9</accession>
<dbReference type="AlphaFoldDB" id="A0A0W7X2I9"/>
<feature type="region of interest" description="Disordered" evidence="1">
    <location>
        <begin position="250"/>
        <end position="281"/>
    </location>
</feature>
<evidence type="ECO:0000313" key="3">
    <source>
        <dbReference type="EMBL" id="KUF17000.1"/>
    </source>
</evidence>
<evidence type="ECO:0000256" key="1">
    <source>
        <dbReference type="SAM" id="MobiDB-lite"/>
    </source>
</evidence>